<dbReference type="InterPro" id="IPR011110">
    <property type="entry name" value="Reg_prop"/>
</dbReference>
<dbReference type="InterPro" id="IPR011123">
    <property type="entry name" value="Y_Y_Y"/>
</dbReference>
<keyword evidence="4" id="KW-1185">Reference proteome</keyword>
<dbReference type="InterPro" id="IPR015943">
    <property type="entry name" value="WD40/YVTN_repeat-like_dom_sf"/>
</dbReference>
<evidence type="ECO:0000313" key="4">
    <source>
        <dbReference type="Proteomes" id="UP001596106"/>
    </source>
</evidence>
<dbReference type="PANTHER" id="PTHR34220">
    <property type="entry name" value="SENSOR HISTIDINE KINASE YPDA"/>
    <property type="match status" value="1"/>
</dbReference>
<dbReference type="Pfam" id="PF07494">
    <property type="entry name" value="Reg_prop"/>
    <property type="match status" value="3"/>
</dbReference>
<dbReference type="InterPro" id="IPR011047">
    <property type="entry name" value="Quinoprotein_ADH-like_sf"/>
</dbReference>
<dbReference type="Pfam" id="PF06580">
    <property type="entry name" value="His_kinase"/>
    <property type="match status" value="1"/>
</dbReference>
<dbReference type="SUPFAM" id="SSF50998">
    <property type="entry name" value="Quinoprotein alcohol dehydrogenase-like"/>
    <property type="match status" value="1"/>
</dbReference>
<accession>A0ABW0IK20</accession>
<dbReference type="Proteomes" id="UP001596106">
    <property type="component" value="Unassembled WGS sequence"/>
</dbReference>
<dbReference type="SUPFAM" id="SSF55874">
    <property type="entry name" value="ATPase domain of HSP90 chaperone/DNA topoisomerase II/histidine kinase"/>
    <property type="match status" value="1"/>
</dbReference>
<protein>
    <submittedName>
        <fullName evidence="3">Two-component regulator propeller domain-containing protein</fullName>
    </submittedName>
</protein>
<dbReference type="InterPro" id="IPR013783">
    <property type="entry name" value="Ig-like_fold"/>
</dbReference>
<dbReference type="InterPro" id="IPR036890">
    <property type="entry name" value="HATPase_C_sf"/>
</dbReference>
<dbReference type="Pfam" id="PF07495">
    <property type="entry name" value="Y_Y_Y"/>
    <property type="match status" value="1"/>
</dbReference>
<dbReference type="EMBL" id="JBHSMA010000015">
    <property type="protein sequence ID" value="MFC5412786.1"/>
    <property type="molecule type" value="Genomic_DNA"/>
</dbReference>
<dbReference type="InterPro" id="IPR050640">
    <property type="entry name" value="Bact_2-comp_sensor_kinase"/>
</dbReference>
<organism evidence="3 4">
    <name type="scientific">Larkinella bovis</name>
    <dbReference type="NCBI Taxonomy" id="683041"/>
    <lineage>
        <taxon>Bacteria</taxon>
        <taxon>Pseudomonadati</taxon>
        <taxon>Bacteroidota</taxon>
        <taxon>Cytophagia</taxon>
        <taxon>Cytophagales</taxon>
        <taxon>Spirosomataceae</taxon>
        <taxon>Larkinella</taxon>
    </lineage>
</organism>
<dbReference type="PANTHER" id="PTHR34220:SF7">
    <property type="entry name" value="SENSOR HISTIDINE KINASE YPDA"/>
    <property type="match status" value="1"/>
</dbReference>
<dbReference type="RefSeq" id="WP_379850653.1">
    <property type="nucleotide sequence ID" value="NZ_JBHSMA010000015.1"/>
</dbReference>
<evidence type="ECO:0000259" key="1">
    <source>
        <dbReference type="Pfam" id="PF06580"/>
    </source>
</evidence>
<feature type="domain" description="Signal transduction histidine kinase internal region" evidence="1">
    <location>
        <begin position="840"/>
        <end position="920"/>
    </location>
</feature>
<name>A0ABW0IK20_9BACT</name>
<comment type="caution">
    <text evidence="3">The sequence shown here is derived from an EMBL/GenBank/DDBJ whole genome shotgun (WGS) entry which is preliminary data.</text>
</comment>
<dbReference type="SUPFAM" id="SSF63829">
    <property type="entry name" value="Calcium-dependent phosphotriesterase"/>
    <property type="match status" value="1"/>
</dbReference>
<dbReference type="InterPro" id="IPR010559">
    <property type="entry name" value="Sig_transdc_His_kin_internal"/>
</dbReference>
<dbReference type="Gene3D" id="2.60.40.10">
    <property type="entry name" value="Immunoglobulins"/>
    <property type="match status" value="1"/>
</dbReference>
<proteinExistence type="predicted"/>
<dbReference type="Gene3D" id="3.30.565.10">
    <property type="entry name" value="Histidine kinase-like ATPase, C-terminal domain"/>
    <property type="match status" value="1"/>
</dbReference>
<gene>
    <name evidence="3" type="ORF">ACFPMF_25905</name>
</gene>
<evidence type="ECO:0000313" key="3">
    <source>
        <dbReference type="EMBL" id="MFC5412786.1"/>
    </source>
</evidence>
<dbReference type="Gene3D" id="2.130.10.10">
    <property type="entry name" value="YVTN repeat-like/Quinoprotein amine dehydrogenase"/>
    <property type="match status" value="3"/>
</dbReference>
<feature type="domain" description="Two component regulator three Y" evidence="2">
    <location>
        <begin position="727"/>
        <end position="790"/>
    </location>
</feature>
<evidence type="ECO:0000259" key="2">
    <source>
        <dbReference type="Pfam" id="PF07495"/>
    </source>
</evidence>
<reference evidence="4" key="1">
    <citation type="journal article" date="2019" name="Int. J. Syst. Evol. Microbiol.">
        <title>The Global Catalogue of Microorganisms (GCM) 10K type strain sequencing project: providing services to taxonomists for standard genome sequencing and annotation.</title>
        <authorList>
            <consortium name="The Broad Institute Genomics Platform"/>
            <consortium name="The Broad Institute Genome Sequencing Center for Infectious Disease"/>
            <person name="Wu L."/>
            <person name="Ma J."/>
        </authorList>
    </citation>
    <scope>NUCLEOTIDE SEQUENCE [LARGE SCALE GENOMIC DNA]</scope>
    <source>
        <strain evidence="4">CCUG 55250</strain>
    </source>
</reference>
<sequence length="1056" mass="119143">MIFERRPALLLLLWWLSVQALAQAPTLSFQRLSLRQGLATNYTSSITQDDLGFIWIGTVSGLTRFDGLRCINYTPQFGNPHSLPHRTVRCVFKAQNGILWVGTQTGLARVDPQTQAFRRYSFKALGEGCNLIRTAAETPDGLLWFGTSGGVVQFNPQTGQSRLLTMPVDTSERPTANFIRKLLVDGSTLWIGTQAGLYAYQVATHQFRSYRRNATVPTSLPDDHVTALLRHPQSGVLYVGTRKGQVAIFDPVTGRFQPMPLNAGQSIASLLLAQNGILWVAVAGEGLYRYDAAKNRFLGYRNDENNPRSLVSNSLRTLFEDRSGIIWIGSDDAGVSWFNPKIDKFRSLYDDVGYRPTSTLGLDASSLSFDRQDRLWVASRDGLVMIDPQKQSYRVYRHDPKNPASVGNNLTYNALADRTGKIWVGHFTGLSRLDTTTHRFEQIPCLPALDNAANYPPFDPKRRDFVAGGQVFYCTQARDGRIFIGTNEKLTIYDPKTGEYLNRFNDERIRKLPGKNYNTLFIDKGNNLWVGGFGPVYKISPDLKLLKEYVHDENDPHSLPDDGVTDFSQDSNGRMWFSTDNGLARLDESTKRFEIYTTKHGLPNNDIAALRHTGDTLWISTSNGAAVTDVRKIRFIAFDEADGLPTTEFESGSSERDNKGRLYFGALRGLVYIQPGGVRINRFAPPVFLTSFKVNGREFLQGPTAHPPLIELEHNQNQFNFEMAALNFDNPAANRYAYRLEGFEDHWNQAGNRPFASYTSLPSGQYVLHIIAANNDGIWNRTGYRLRVTIQTPFWETWWFRIGAGAALIALGVAIAQWQARKAAREQQEKSDLRERIAMSEMKALRSQMNPHFLYNSLNAVRLFVLQNDSDNADKYLVKFARLMRLILGNSRQEWVTLASECEQLQLYLELEQLRFGHKFDFSIETDPSLDLERVSIPPMIIQPYIENAILHGMAHKKNRGRIQICIKPVNEHLECLVDDDGVGRQKAGEIKKKSATSHQSVGLKVTEERLQLIHQRSGKEAGVTIIDKVNDDNEPAGTRVVIRVPLTFQEPSETV</sequence>